<evidence type="ECO:0000313" key="2">
    <source>
        <dbReference type="EMBL" id="CTQ32647.1"/>
    </source>
</evidence>
<gene>
    <name evidence="2" type="primary">yibF_1</name>
    <name evidence="2" type="ORF">JAN5088_01418</name>
</gene>
<dbReference type="Gene3D" id="3.40.30.10">
    <property type="entry name" value="Glutaredoxin"/>
    <property type="match status" value="1"/>
</dbReference>
<feature type="domain" description="GST N-terminal" evidence="1">
    <location>
        <begin position="1"/>
        <end position="81"/>
    </location>
</feature>
<dbReference type="Gene3D" id="1.20.1050.10">
    <property type="match status" value="1"/>
</dbReference>
<dbReference type="CDD" id="cd03205">
    <property type="entry name" value="GST_C_6"/>
    <property type="match status" value="1"/>
</dbReference>
<proteinExistence type="predicted"/>
<dbReference type="InterPro" id="IPR036249">
    <property type="entry name" value="Thioredoxin-like_sf"/>
</dbReference>
<dbReference type="OrthoDB" id="9795329at2"/>
<dbReference type="RefSeq" id="WP_055682084.1">
    <property type="nucleotide sequence ID" value="NZ_CXPG01000014.1"/>
</dbReference>
<dbReference type="CDD" id="cd03049">
    <property type="entry name" value="GST_N_3"/>
    <property type="match status" value="1"/>
</dbReference>
<dbReference type="PROSITE" id="PS50404">
    <property type="entry name" value="GST_NTER"/>
    <property type="match status" value="1"/>
</dbReference>
<evidence type="ECO:0000313" key="3">
    <source>
        <dbReference type="Proteomes" id="UP000048908"/>
    </source>
</evidence>
<dbReference type="Pfam" id="PF13409">
    <property type="entry name" value="GST_N_2"/>
    <property type="match status" value="1"/>
</dbReference>
<dbReference type="STRING" id="282197.SAMN04488517_101581"/>
<organism evidence="2 3">
    <name type="scientific">Jannaschia rubra</name>
    <dbReference type="NCBI Taxonomy" id="282197"/>
    <lineage>
        <taxon>Bacteria</taxon>
        <taxon>Pseudomonadati</taxon>
        <taxon>Pseudomonadota</taxon>
        <taxon>Alphaproteobacteria</taxon>
        <taxon>Rhodobacterales</taxon>
        <taxon>Roseobacteraceae</taxon>
        <taxon>Jannaschia</taxon>
    </lineage>
</organism>
<dbReference type="EMBL" id="CXPG01000014">
    <property type="protein sequence ID" value="CTQ32647.1"/>
    <property type="molecule type" value="Genomic_DNA"/>
</dbReference>
<dbReference type="Pfam" id="PF13410">
    <property type="entry name" value="GST_C_2"/>
    <property type="match status" value="1"/>
</dbReference>
<accession>A0A0M6XPY5</accession>
<name>A0A0M6XPY5_9RHOB</name>
<evidence type="ECO:0000259" key="1">
    <source>
        <dbReference type="PROSITE" id="PS50404"/>
    </source>
</evidence>
<sequence length="199" mass="22018">MQLYSSPASPFARKCRVVLIETGQEDVDVRDVTANPMGGEPALNAANPSGKIPVLVRDDGPAIHDSRVICRFLDARGKAGLYPEGRLWEVLSIEANADAMMESAVAITYEKRLRPEALHWSEWFDAQWTKIARSLDALEGRSMPLLEGPLNMAQIAVGCALGYLDLRLSDRNWREGRPTLAAWEERFAARPAMTATRPA</sequence>
<dbReference type="InterPro" id="IPR036282">
    <property type="entry name" value="Glutathione-S-Trfase_C_sf"/>
</dbReference>
<dbReference type="SUPFAM" id="SSF47616">
    <property type="entry name" value="GST C-terminal domain-like"/>
    <property type="match status" value="1"/>
</dbReference>
<dbReference type="InterPro" id="IPR004045">
    <property type="entry name" value="Glutathione_S-Trfase_N"/>
</dbReference>
<keyword evidence="3" id="KW-1185">Reference proteome</keyword>
<protein>
    <submittedName>
        <fullName evidence="2">Putative GST-like protein YibF</fullName>
    </submittedName>
</protein>
<dbReference type="Proteomes" id="UP000048908">
    <property type="component" value="Unassembled WGS sequence"/>
</dbReference>
<reference evidence="2 3" key="1">
    <citation type="submission" date="2015-07" db="EMBL/GenBank/DDBJ databases">
        <authorList>
            <person name="Noorani M."/>
        </authorList>
    </citation>
    <scope>NUCLEOTIDE SEQUENCE [LARGE SCALE GENOMIC DNA]</scope>
    <source>
        <strain evidence="2 3">CECT 5088</strain>
    </source>
</reference>
<dbReference type="AlphaFoldDB" id="A0A0M6XPY5"/>
<dbReference type="SUPFAM" id="SSF52833">
    <property type="entry name" value="Thioredoxin-like"/>
    <property type="match status" value="1"/>
</dbReference>